<dbReference type="Pfam" id="PF01060">
    <property type="entry name" value="TTR-52"/>
    <property type="match status" value="1"/>
</dbReference>
<dbReference type="AlphaFoldDB" id="A0A090L8C2"/>
<keyword evidence="4 5" id="KW-0732">Signal</keyword>
<feature type="chain" id="PRO_5015030517" evidence="5">
    <location>
        <begin position="20"/>
        <end position="146"/>
    </location>
</feature>
<dbReference type="PANTHER" id="PTHR21700">
    <property type="entry name" value="TRANSTHYRETIN-LIKE FAMILY PROTEIN-RELATED"/>
    <property type="match status" value="1"/>
</dbReference>
<dbReference type="InterPro" id="IPR038479">
    <property type="entry name" value="Transthyretin-like_sf"/>
</dbReference>
<proteinExistence type="inferred from homology"/>
<keyword evidence="3" id="KW-0964">Secreted</keyword>
<organism evidence="6">
    <name type="scientific">Strongyloides ratti</name>
    <name type="common">Parasitic roundworm</name>
    <dbReference type="NCBI Taxonomy" id="34506"/>
    <lineage>
        <taxon>Eukaryota</taxon>
        <taxon>Metazoa</taxon>
        <taxon>Ecdysozoa</taxon>
        <taxon>Nematoda</taxon>
        <taxon>Chromadorea</taxon>
        <taxon>Rhabditida</taxon>
        <taxon>Tylenchina</taxon>
        <taxon>Panagrolaimomorpha</taxon>
        <taxon>Strongyloidoidea</taxon>
        <taxon>Strongyloididae</taxon>
        <taxon>Strongyloides</taxon>
    </lineage>
</organism>
<evidence type="ECO:0000256" key="4">
    <source>
        <dbReference type="ARBA" id="ARBA00022729"/>
    </source>
</evidence>
<comment type="similarity">
    <text evidence="2">Belongs to the nematode transthyretin-like family.</text>
</comment>
<evidence type="ECO:0000313" key="6">
    <source>
        <dbReference type="EMBL" id="CEF66002.1"/>
    </source>
</evidence>
<comment type="subcellular location">
    <subcellularLocation>
        <location evidence="1">Secreted</location>
    </subcellularLocation>
</comment>
<keyword evidence="7" id="KW-1185">Reference proteome</keyword>
<reference evidence="8" key="2">
    <citation type="submission" date="2020-12" db="UniProtKB">
        <authorList>
            <consortium name="WormBaseParasite"/>
        </authorList>
    </citation>
    <scope>IDENTIFICATION</scope>
</reference>
<dbReference type="CTD" id="36378366"/>
<evidence type="ECO:0000256" key="3">
    <source>
        <dbReference type="ARBA" id="ARBA00022525"/>
    </source>
</evidence>
<evidence type="ECO:0000313" key="7">
    <source>
        <dbReference type="Proteomes" id="UP000035682"/>
    </source>
</evidence>
<dbReference type="Proteomes" id="UP000035682">
    <property type="component" value="Unplaced"/>
</dbReference>
<dbReference type="GeneID" id="36378366"/>
<gene>
    <name evidence="6 8 9" type="ORF">SRAE_2000067500</name>
</gene>
<dbReference type="InterPro" id="IPR001534">
    <property type="entry name" value="Transthyretin-like"/>
</dbReference>
<dbReference type="EMBL" id="LN609529">
    <property type="protein sequence ID" value="CEF66002.1"/>
    <property type="molecule type" value="Genomic_DNA"/>
</dbReference>
<evidence type="ECO:0000256" key="1">
    <source>
        <dbReference type="ARBA" id="ARBA00004613"/>
    </source>
</evidence>
<name>A0A090L8C2_STRRB</name>
<evidence type="ECO:0000313" key="8">
    <source>
        <dbReference type="WBParaSite" id="SRAE_2000067500.1"/>
    </source>
</evidence>
<dbReference type="OMA" id="TEYFSHI"/>
<dbReference type="WormBase" id="SRAE_2000067500">
    <property type="protein sequence ID" value="SRP05257"/>
    <property type="gene ID" value="WBGene00260872"/>
</dbReference>
<dbReference type="Gene3D" id="2.60.40.3330">
    <property type="match status" value="1"/>
</dbReference>
<sequence length="146" mass="16908">MFSVLILFLIFNTFIPVIGWNFRNTESASVRGIVLCNGRPQRRIMVKMYEEDTIHDDLMAKTKTNRRGAFRIAGYETEYFSHISVHVNIYHKCFRGSSSCTYKYTVKVPSNFICQGTNPYTTYRLGKINMQKNAPPGTWGTKDCFH</sequence>
<feature type="signal peptide" evidence="5">
    <location>
        <begin position="1"/>
        <end position="19"/>
    </location>
</feature>
<dbReference type="WBParaSite" id="SRAE_2000067500.1">
    <property type="protein sequence ID" value="SRAE_2000067500.1"/>
    <property type="gene ID" value="WBGene00260872"/>
</dbReference>
<dbReference type="RefSeq" id="XP_024505202.1">
    <property type="nucleotide sequence ID" value="XM_024651534.1"/>
</dbReference>
<dbReference type="OrthoDB" id="10551259at2759"/>
<reference evidence="6 7" key="1">
    <citation type="submission" date="2014-09" db="EMBL/GenBank/DDBJ databases">
        <authorList>
            <person name="Martin A.A."/>
        </authorList>
    </citation>
    <scope>NUCLEOTIDE SEQUENCE</scope>
    <source>
        <strain evidence="7">ED321</strain>
        <strain evidence="6">ED321 Heterogonic</strain>
    </source>
</reference>
<dbReference type="GO" id="GO:0009986">
    <property type="term" value="C:cell surface"/>
    <property type="evidence" value="ECO:0007669"/>
    <property type="project" value="InterPro"/>
</dbReference>
<evidence type="ECO:0000256" key="5">
    <source>
        <dbReference type="SAM" id="SignalP"/>
    </source>
</evidence>
<evidence type="ECO:0000256" key="2">
    <source>
        <dbReference type="ARBA" id="ARBA00010112"/>
    </source>
</evidence>
<evidence type="ECO:0000313" key="9">
    <source>
        <dbReference type="WormBase" id="SRAE_2000067500"/>
    </source>
</evidence>
<dbReference type="GO" id="GO:0005576">
    <property type="term" value="C:extracellular region"/>
    <property type="evidence" value="ECO:0007669"/>
    <property type="project" value="UniProtKB-SubCell"/>
</dbReference>
<protein>
    <submittedName>
        <fullName evidence="6 8">Transthyretin-like family-containing protein</fullName>
    </submittedName>
</protein>
<accession>A0A090L8C2</accession>